<dbReference type="Pfam" id="PF01048">
    <property type="entry name" value="PNP_UDP_1"/>
    <property type="match status" value="1"/>
</dbReference>
<evidence type="ECO:0000313" key="7">
    <source>
        <dbReference type="Proteomes" id="UP000234585"/>
    </source>
</evidence>
<feature type="repeat" description="ANK" evidence="2">
    <location>
        <begin position="1070"/>
        <end position="1102"/>
    </location>
</feature>
<keyword evidence="1" id="KW-0677">Repeat</keyword>
<dbReference type="GO" id="GO:0003824">
    <property type="term" value="F:catalytic activity"/>
    <property type="evidence" value="ECO:0007669"/>
    <property type="project" value="InterPro"/>
</dbReference>
<dbReference type="InterPro" id="IPR056884">
    <property type="entry name" value="NPHP3-like_N"/>
</dbReference>
<feature type="repeat" description="ANK" evidence="2">
    <location>
        <begin position="972"/>
        <end position="1004"/>
    </location>
</feature>
<keyword evidence="7" id="KW-1185">Reference proteome</keyword>
<dbReference type="InterPro" id="IPR002110">
    <property type="entry name" value="Ankyrin_rpt"/>
</dbReference>
<dbReference type="InterPro" id="IPR035994">
    <property type="entry name" value="Nucleoside_phosphorylase_sf"/>
</dbReference>
<keyword evidence="2" id="KW-0040">ANK repeat</keyword>
<dbReference type="InterPro" id="IPR054471">
    <property type="entry name" value="GPIID_WHD"/>
</dbReference>
<dbReference type="PROSITE" id="PS50297">
    <property type="entry name" value="ANK_REP_REGION"/>
    <property type="match status" value="6"/>
</dbReference>
<evidence type="ECO:0000259" key="5">
    <source>
        <dbReference type="Pfam" id="PF24883"/>
    </source>
</evidence>
<feature type="domain" description="GPI inositol-deacylase winged helix" evidence="4">
    <location>
        <begin position="688"/>
        <end position="765"/>
    </location>
</feature>
<dbReference type="OrthoDB" id="195446at2759"/>
<dbReference type="Pfam" id="PF22939">
    <property type="entry name" value="WHD_GPIID"/>
    <property type="match status" value="1"/>
</dbReference>
<feature type="repeat" description="ANK" evidence="2">
    <location>
        <begin position="938"/>
        <end position="970"/>
    </location>
</feature>
<name>A0A2I2FAL1_ASPCN</name>
<evidence type="ECO:0000259" key="4">
    <source>
        <dbReference type="Pfam" id="PF22939"/>
    </source>
</evidence>
<proteinExistence type="predicted"/>
<dbReference type="InterPro" id="IPR036770">
    <property type="entry name" value="Ankyrin_rpt-contain_sf"/>
</dbReference>
<dbReference type="InterPro" id="IPR000845">
    <property type="entry name" value="Nucleoside_phosphorylase_d"/>
</dbReference>
<evidence type="ECO:0000259" key="3">
    <source>
        <dbReference type="Pfam" id="PF01048"/>
    </source>
</evidence>
<dbReference type="Gene3D" id="3.40.50.300">
    <property type="entry name" value="P-loop containing nucleotide triphosphate hydrolases"/>
    <property type="match status" value="1"/>
</dbReference>
<feature type="repeat" description="ANK" evidence="2">
    <location>
        <begin position="905"/>
        <end position="937"/>
    </location>
</feature>
<dbReference type="Pfam" id="PF24883">
    <property type="entry name" value="NPHP3_N"/>
    <property type="match status" value="1"/>
</dbReference>
<sequence>MDSEMEDPKPLSSQLQCSDYTVGWICALPKEQTAATAMLDHIHPDLPKPPNDPNTYTLGSIGKHNIVVACLPKGRIGNNSAAISATQMIRTFLSIKVGLMVGIGGGLPTKTKLGDVVIGAPVDQYPGVVQWDLGKTEQGGNFRRIGSQNSPPNALLTALAKMETRSQLSGSRIPEYLKEMEKKWPNLMKEFTCPVLHDERNVSPIKSRPGSQEWQISRLWRMLLDLLFFLLGWQQLLLTQHDADKDTPSQFEAQPKDIRVHYGLIASGNQVIKDAELRDLVDQNLGGNVLCVEMEAAGLMNTIPCIVIRGICDYADSTKNKDWQEYAASVAAACAKELLEYVHPSDVNEERPVKEILGAGNDDDVDRMDASLKVLRSKSIKDKHLKILGWLTDIDYGPQHSDFLKGRQPGTGQWFLNSNGYQNWWRSNNTTTLFCPGIPGVGKTIMAATVIDDLSARFLHDESIGIAYIYCNFHRRHEQKLEDLLEALIKQLSQCLPSLPAHVKELYASHQSQNTRPSINELSKSLLETAAMYTRVFIVVDALDECEAADGTLSRFLSNIFSLQTESAISFLATSRPIPDIKKWFDGCASQEISATDGDIRNYLNSHMARLPGFVVSNPMLQEEIKTEIMAAVDGMFLLARLHLDSLVCMRAPKAIRIALKKLPQGSNAYDSAYNRAMERIKGQVPSARELAEQTIAWITCAKRQLAIPELLHALAVEVGQPDFDEENLSQVADILSVCAGLVTVDEESGTIRLVHYTTQEYFARTRKDWFPDAETAITRACVSYLSFQTFGSGICRNHSELLDRLNMYEFYEYSACHWGHHAREALKPCPEVIPFLTCNAKANASLQMLQRQEFRHSQALWRVSSSGLHLAVMFGLEKAVQAMLEEVDVNAMDSIDYKDRRDCHEQAPLSHACENGHLQMMNRLLDNGADIETKDYRNRTPLSFAAEGGHAAVVKELLDRGAKLEDMDHKWGRAPISWAAVNGHTSVVQQLLNAGAYIECGNGLHPTPLIWAARYGQTATVRRLLDEGANIEHRWDYNTPLNLAAREGCDGVVKELLSRGADIDSRDWYGATPLIRAATNGHLTVVQQLLNAGADPNAKDSSGSSPAYMAALEMEHAIVDELLRRGADPCEYLPYREQEVKSLEMDPPVVVQKL</sequence>
<dbReference type="GO" id="GO:0009116">
    <property type="term" value="P:nucleoside metabolic process"/>
    <property type="evidence" value="ECO:0007669"/>
    <property type="project" value="InterPro"/>
</dbReference>
<dbReference type="InterPro" id="IPR053137">
    <property type="entry name" value="NLR-like"/>
</dbReference>
<feature type="domain" description="Nucleoside phosphorylase" evidence="3">
    <location>
        <begin position="253"/>
        <end position="339"/>
    </location>
</feature>
<dbReference type="SMART" id="SM00248">
    <property type="entry name" value="ANK"/>
    <property type="match status" value="8"/>
</dbReference>
<evidence type="ECO:0000256" key="2">
    <source>
        <dbReference type="PROSITE-ProRule" id="PRU00023"/>
    </source>
</evidence>
<dbReference type="Gene3D" id="1.25.40.20">
    <property type="entry name" value="Ankyrin repeat-containing domain"/>
    <property type="match status" value="2"/>
</dbReference>
<dbReference type="PROSITE" id="PS50088">
    <property type="entry name" value="ANK_REPEAT"/>
    <property type="match status" value="6"/>
</dbReference>
<dbReference type="SUPFAM" id="SSF52540">
    <property type="entry name" value="P-loop containing nucleoside triphosphate hydrolases"/>
    <property type="match status" value="1"/>
</dbReference>
<reference evidence="6 7" key="1">
    <citation type="submission" date="2017-12" db="EMBL/GenBank/DDBJ databases">
        <authorList>
            <consortium name="DOE Joint Genome Institute"/>
            <person name="Haridas S."/>
            <person name="Kjaerbolling I."/>
            <person name="Vesth T.C."/>
            <person name="Frisvad J.C."/>
            <person name="Nybo J.L."/>
            <person name="Theobald S."/>
            <person name="Kuo A."/>
            <person name="Bowyer P."/>
            <person name="Matsuda Y."/>
            <person name="Mondo S."/>
            <person name="Lyhne E.K."/>
            <person name="Kogle M.E."/>
            <person name="Clum A."/>
            <person name="Lipzen A."/>
            <person name="Salamov A."/>
            <person name="Ngan C.Y."/>
            <person name="Daum C."/>
            <person name="Chiniquy J."/>
            <person name="Barry K."/>
            <person name="LaButti K."/>
            <person name="Simmons B.A."/>
            <person name="Magnuson J.K."/>
            <person name="Mortensen U.H."/>
            <person name="Larsen T.O."/>
            <person name="Grigoriev I.V."/>
            <person name="Baker S.E."/>
            <person name="Andersen M.R."/>
            <person name="Nordberg H.P."/>
            <person name="Cantor M.N."/>
            <person name="Hua S.X."/>
        </authorList>
    </citation>
    <scope>NUCLEOTIDE SEQUENCE [LARGE SCALE GENOMIC DNA]</scope>
    <source>
        <strain evidence="6 7">CBS 102.13</strain>
    </source>
</reference>
<accession>A0A2I2FAL1</accession>
<organism evidence="6 7">
    <name type="scientific">Aspergillus candidus</name>
    <dbReference type="NCBI Taxonomy" id="41067"/>
    <lineage>
        <taxon>Eukaryota</taxon>
        <taxon>Fungi</taxon>
        <taxon>Dikarya</taxon>
        <taxon>Ascomycota</taxon>
        <taxon>Pezizomycotina</taxon>
        <taxon>Eurotiomycetes</taxon>
        <taxon>Eurotiomycetidae</taxon>
        <taxon>Eurotiales</taxon>
        <taxon>Aspergillaceae</taxon>
        <taxon>Aspergillus</taxon>
        <taxon>Aspergillus subgen. Circumdati</taxon>
    </lineage>
</organism>
<dbReference type="EMBL" id="KZ559141">
    <property type="protein sequence ID" value="PLB37660.1"/>
    <property type="molecule type" value="Genomic_DNA"/>
</dbReference>
<dbReference type="Gene3D" id="3.40.50.1580">
    <property type="entry name" value="Nucleoside phosphorylase domain"/>
    <property type="match status" value="1"/>
</dbReference>
<dbReference type="SUPFAM" id="SSF53167">
    <property type="entry name" value="Purine and uridine phosphorylases"/>
    <property type="match status" value="1"/>
</dbReference>
<dbReference type="PANTHER" id="PTHR46082:SF11">
    <property type="entry name" value="AAA+ ATPASE DOMAIN-CONTAINING PROTEIN-RELATED"/>
    <property type="match status" value="1"/>
</dbReference>
<dbReference type="PANTHER" id="PTHR46082">
    <property type="entry name" value="ATP/GTP-BINDING PROTEIN-RELATED"/>
    <property type="match status" value="1"/>
</dbReference>
<dbReference type="InterPro" id="IPR027417">
    <property type="entry name" value="P-loop_NTPase"/>
</dbReference>
<dbReference type="Proteomes" id="UP000234585">
    <property type="component" value="Unassembled WGS sequence"/>
</dbReference>
<evidence type="ECO:0000256" key="1">
    <source>
        <dbReference type="ARBA" id="ARBA00022737"/>
    </source>
</evidence>
<evidence type="ECO:0000313" key="6">
    <source>
        <dbReference type="EMBL" id="PLB37660.1"/>
    </source>
</evidence>
<dbReference type="SUPFAM" id="SSF48403">
    <property type="entry name" value="Ankyrin repeat"/>
    <property type="match status" value="1"/>
</dbReference>
<dbReference type="RefSeq" id="XP_024671672.1">
    <property type="nucleotide sequence ID" value="XM_024817426.1"/>
</dbReference>
<protein>
    <submittedName>
        <fullName evidence="6">Uncharacterized protein</fullName>
    </submittedName>
</protein>
<dbReference type="STRING" id="41067.A0A2I2FAL1"/>
<feature type="repeat" description="ANK" evidence="2">
    <location>
        <begin position="1005"/>
        <end position="1037"/>
    </location>
</feature>
<gene>
    <name evidence="6" type="ORF">BDW47DRAFT_131921</name>
</gene>
<feature type="repeat" description="ANK" evidence="2">
    <location>
        <begin position="1037"/>
        <end position="1069"/>
    </location>
</feature>
<dbReference type="AlphaFoldDB" id="A0A2I2FAL1"/>
<feature type="domain" description="Nephrocystin 3-like N-terminal" evidence="5">
    <location>
        <begin position="410"/>
        <end position="576"/>
    </location>
</feature>
<dbReference type="PRINTS" id="PR01415">
    <property type="entry name" value="ANKYRIN"/>
</dbReference>
<dbReference type="GeneID" id="36524586"/>
<dbReference type="Pfam" id="PF12796">
    <property type="entry name" value="Ank_2"/>
    <property type="match status" value="3"/>
</dbReference>